<reference evidence="2 3" key="1">
    <citation type="submission" date="2015-06" db="EMBL/GenBank/DDBJ databases">
        <title>Draft Genome Sequence of Parabacteroides goldsteinii with Putative Novel Metallo-Beta-Lactamases Isolated from a Blood Culture from a Human Patient.</title>
        <authorList>
            <person name="Krogh T.J."/>
            <person name="Agergaard C.N."/>
            <person name="Moller-Jensen J."/>
            <person name="Justesen U.S."/>
        </authorList>
    </citation>
    <scope>NUCLEOTIDE SEQUENCE [LARGE SCALE GENOMIC DNA]</scope>
    <source>
        <strain evidence="2 3">910340</strain>
    </source>
</reference>
<comment type="caution">
    <text evidence="2">The sequence shown here is derived from an EMBL/GenBank/DDBJ whole genome shotgun (WGS) entry which is preliminary data.</text>
</comment>
<accession>A0A0J6FC21</accession>
<name>A0A0J6FC21_9BACT</name>
<dbReference type="RefSeq" id="WP_010802095.1">
    <property type="nucleotide sequence ID" value="NZ_CAJLDJ010000001.1"/>
</dbReference>
<organism evidence="2 3">
    <name type="scientific">Parabacteroides goldsteinii</name>
    <dbReference type="NCBI Taxonomy" id="328812"/>
    <lineage>
        <taxon>Bacteria</taxon>
        <taxon>Pseudomonadati</taxon>
        <taxon>Bacteroidota</taxon>
        <taxon>Bacteroidia</taxon>
        <taxon>Bacteroidales</taxon>
        <taxon>Tannerellaceae</taxon>
        <taxon>Parabacteroides</taxon>
    </lineage>
</organism>
<proteinExistence type="predicted"/>
<evidence type="ECO:0008006" key="4">
    <source>
        <dbReference type="Google" id="ProtNLM"/>
    </source>
</evidence>
<dbReference type="Pfam" id="PF20482">
    <property type="entry name" value="DUF6722"/>
    <property type="match status" value="1"/>
</dbReference>
<evidence type="ECO:0000256" key="1">
    <source>
        <dbReference type="SAM" id="Phobius"/>
    </source>
</evidence>
<evidence type="ECO:0000313" key="3">
    <source>
        <dbReference type="Proteomes" id="UP000036166"/>
    </source>
</evidence>
<feature type="transmembrane region" description="Helical" evidence="1">
    <location>
        <begin position="12"/>
        <end position="33"/>
    </location>
</feature>
<feature type="transmembrane region" description="Helical" evidence="1">
    <location>
        <begin position="45"/>
        <end position="66"/>
    </location>
</feature>
<gene>
    <name evidence="2" type="ORF">ACM15_18495</name>
</gene>
<sequence>MRKKKTRQKKVLYGELGSFCIDFAKYMATGVVITTLLKDLEGHNALIYSGGFVLVSGFLFLGLLFIKLKED</sequence>
<keyword evidence="1" id="KW-0472">Membrane</keyword>
<protein>
    <recommendedName>
        <fullName evidence="4">ABC transporter permease</fullName>
    </recommendedName>
</protein>
<dbReference type="InterPro" id="IPR046568">
    <property type="entry name" value="DUF6722"/>
</dbReference>
<keyword evidence="1" id="KW-1133">Transmembrane helix</keyword>
<dbReference type="PATRIC" id="fig|328812.4.peg.4758"/>
<dbReference type="GeneID" id="69981873"/>
<evidence type="ECO:0000313" key="2">
    <source>
        <dbReference type="EMBL" id="KMM32202.1"/>
    </source>
</evidence>
<keyword evidence="1" id="KW-0812">Transmembrane</keyword>
<dbReference type="AlphaFoldDB" id="A0A0J6FC21"/>
<dbReference type="Proteomes" id="UP000036166">
    <property type="component" value="Unassembled WGS sequence"/>
</dbReference>
<dbReference type="EMBL" id="LFJV01000068">
    <property type="protein sequence ID" value="KMM32202.1"/>
    <property type="molecule type" value="Genomic_DNA"/>
</dbReference>